<organism evidence="2 3">
    <name type="scientific">Stylosanthes scabra</name>
    <dbReference type="NCBI Taxonomy" id="79078"/>
    <lineage>
        <taxon>Eukaryota</taxon>
        <taxon>Viridiplantae</taxon>
        <taxon>Streptophyta</taxon>
        <taxon>Embryophyta</taxon>
        <taxon>Tracheophyta</taxon>
        <taxon>Spermatophyta</taxon>
        <taxon>Magnoliopsida</taxon>
        <taxon>eudicotyledons</taxon>
        <taxon>Gunneridae</taxon>
        <taxon>Pentapetalae</taxon>
        <taxon>rosids</taxon>
        <taxon>fabids</taxon>
        <taxon>Fabales</taxon>
        <taxon>Fabaceae</taxon>
        <taxon>Papilionoideae</taxon>
        <taxon>50 kb inversion clade</taxon>
        <taxon>dalbergioids sensu lato</taxon>
        <taxon>Dalbergieae</taxon>
        <taxon>Pterocarpus clade</taxon>
        <taxon>Stylosanthes</taxon>
    </lineage>
</organism>
<protein>
    <submittedName>
        <fullName evidence="2">Uncharacterized protein</fullName>
    </submittedName>
</protein>
<evidence type="ECO:0000256" key="1">
    <source>
        <dbReference type="SAM" id="MobiDB-lite"/>
    </source>
</evidence>
<comment type="caution">
    <text evidence="2">The sequence shown here is derived from an EMBL/GenBank/DDBJ whole genome shotgun (WGS) entry which is preliminary data.</text>
</comment>
<dbReference type="EMBL" id="JASCZI010091424">
    <property type="protein sequence ID" value="MED6150260.1"/>
    <property type="molecule type" value="Genomic_DNA"/>
</dbReference>
<accession>A0ABU6TQ33</accession>
<sequence length="96" mass="10735">GIGGMEPSNEKKDASEGDSEEEVLASSSLLVDIDAKERLPTIHREVEPSSRAFTSPQQTSFCIRFTKESTDRQPAMPVITLRVMISLEFGNRYCWV</sequence>
<evidence type="ECO:0000313" key="2">
    <source>
        <dbReference type="EMBL" id="MED6150260.1"/>
    </source>
</evidence>
<proteinExistence type="predicted"/>
<keyword evidence="3" id="KW-1185">Reference proteome</keyword>
<feature type="non-terminal residue" evidence="2">
    <location>
        <position position="1"/>
    </location>
</feature>
<feature type="region of interest" description="Disordered" evidence="1">
    <location>
        <begin position="1"/>
        <end position="25"/>
    </location>
</feature>
<gene>
    <name evidence="2" type="ORF">PIB30_070750</name>
</gene>
<name>A0ABU6TQ33_9FABA</name>
<reference evidence="2 3" key="1">
    <citation type="journal article" date="2023" name="Plants (Basel)">
        <title>Bridging the Gap: Combining Genomics and Transcriptomics Approaches to Understand Stylosanthes scabra, an Orphan Legume from the Brazilian Caatinga.</title>
        <authorList>
            <person name="Ferreira-Neto J.R.C."/>
            <person name="da Silva M.D."/>
            <person name="Binneck E."/>
            <person name="de Melo N.F."/>
            <person name="da Silva R.H."/>
            <person name="de Melo A.L.T.M."/>
            <person name="Pandolfi V."/>
            <person name="Bustamante F.O."/>
            <person name="Brasileiro-Vidal A.C."/>
            <person name="Benko-Iseppon A.M."/>
        </authorList>
    </citation>
    <scope>NUCLEOTIDE SEQUENCE [LARGE SCALE GENOMIC DNA]</scope>
    <source>
        <tissue evidence="2">Leaves</tissue>
    </source>
</reference>
<dbReference type="Proteomes" id="UP001341840">
    <property type="component" value="Unassembled WGS sequence"/>
</dbReference>
<evidence type="ECO:0000313" key="3">
    <source>
        <dbReference type="Proteomes" id="UP001341840"/>
    </source>
</evidence>